<dbReference type="AlphaFoldDB" id="A0A0D2PA63"/>
<feature type="domain" description="C2H2-type" evidence="2">
    <location>
        <begin position="233"/>
        <end position="260"/>
    </location>
</feature>
<feature type="compositionally biased region" description="Low complexity" evidence="1">
    <location>
        <begin position="110"/>
        <end position="151"/>
    </location>
</feature>
<feature type="compositionally biased region" description="Acidic residues" evidence="1">
    <location>
        <begin position="152"/>
        <end position="166"/>
    </location>
</feature>
<dbReference type="InterPro" id="IPR040025">
    <property type="entry name" value="Znf622/Rei1/Reh1"/>
</dbReference>
<evidence type="ECO:0000313" key="4">
    <source>
        <dbReference type="Proteomes" id="UP000054270"/>
    </source>
</evidence>
<feature type="domain" description="C2H2-type" evidence="2">
    <location>
        <begin position="13"/>
        <end position="36"/>
    </location>
</feature>
<feature type="region of interest" description="Disordered" evidence="1">
    <location>
        <begin position="287"/>
        <end position="350"/>
    </location>
</feature>
<dbReference type="InterPro" id="IPR041661">
    <property type="entry name" value="ZN622/Rei1/Reh1_Znf-C2H2"/>
</dbReference>
<evidence type="ECO:0000256" key="1">
    <source>
        <dbReference type="SAM" id="MobiDB-lite"/>
    </source>
</evidence>
<dbReference type="GO" id="GO:0030687">
    <property type="term" value="C:preribosome, large subunit precursor"/>
    <property type="evidence" value="ECO:0007669"/>
    <property type="project" value="TreeGrafter"/>
</dbReference>
<dbReference type="SUPFAM" id="SSF57667">
    <property type="entry name" value="beta-beta-alpha zinc fingers"/>
    <property type="match status" value="1"/>
</dbReference>
<dbReference type="OrthoDB" id="19329at2759"/>
<dbReference type="Proteomes" id="UP000054270">
    <property type="component" value="Unassembled WGS sequence"/>
</dbReference>
<reference evidence="4" key="1">
    <citation type="submission" date="2014-04" db="EMBL/GenBank/DDBJ databases">
        <title>Evolutionary Origins and Diversification of the Mycorrhizal Mutualists.</title>
        <authorList>
            <consortium name="DOE Joint Genome Institute"/>
            <consortium name="Mycorrhizal Genomics Consortium"/>
            <person name="Kohler A."/>
            <person name="Kuo A."/>
            <person name="Nagy L.G."/>
            <person name="Floudas D."/>
            <person name="Copeland A."/>
            <person name="Barry K.W."/>
            <person name="Cichocki N."/>
            <person name="Veneault-Fourrey C."/>
            <person name="LaButti K."/>
            <person name="Lindquist E.A."/>
            <person name="Lipzen A."/>
            <person name="Lundell T."/>
            <person name="Morin E."/>
            <person name="Murat C."/>
            <person name="Riley R."/>
            <person name="Ohm R."/>
            <person name="Sun H."/>
            <person name="Tunlid A."/>
            <person name="Henrissat B."/>
            <person name="Grigoriev I.V."/>
            <person name="Hibbett D.S."/>
            <person name="Martin F."/>
        </authorList>
    </citation>
    <scope>NUCLEOTIDE SEQUENCE [LARGE SCALE GENOMIC DNA]</scope>
    <source>
        <strain evidence="4">FD-334 SS-4</strain>
    </source>
</reference>
<dbReference type="PANTHER" id="PTHR13182:SF8">
    <property type="entry name" value="CYTOPLASMIC 60S SUBUNIT BIOGENESIS FACTOR ZNF622"/>
    <property type="match status" value="1"/>
</dbReference>
<evidence type="ECO:0000259" key="2">
    <source>
        <dbReference type="SMART" id="SM00355"/>
    </source>
</evidence>
<feature type="region of interest" description="Disordered" evidence="1">
    <location>
        <begin position="90"/>
        <end position="166"/>
    </location>
</feature>
<dbReference type="OMA" id="WTQTQQQ"/>
<gene>
    <name evidence="3" type="ORF">HYPSUDRAFT_51751</name>
</gene>
<dbReference type="SMART" id="SM00355">
    <property type="entry name" value="ZnF_C2H2"/>
    <property type="match status" value="3"/>
</dbReference>
<dbReference type="EMBL" id="KN817523">
    <property type="protein sequence ID" value="KJA27784.1"/>
    <property type="molecule type" value="Genomic_DNA"/>
</dbReference>
<protein>
    <recommendedName>
        <fullName evidence="2">C2H2-type domain-containing protein</fullName>
    </recommendedName>
</protein>
<organism evidence="3 4">
    <name type="scientific">Hypholoma sublateritium (strain FD-334 SS-4)</name>
    <dbReference type="NCBI Taxonomy" id="945553"/>
    <lineage>
        <taxon>Eukaryota</taxon>
        <taxon>Fungi</taxon>
        <taxon>Dikarya</taxon>
        <taxon>Basidiomycota</taxon>
        <taxon>Agaricomycotina</taxon>
        <taxon>Agaricomycetes</taxon>
        <taxon>Agaricomycetidae</taxon>
        <taxon>Agaricales</taxon>
        <taxon>Agaricineae</taxon>
        <taxon>Strophariaceae</taxon>
        <taxon>Hypholoma</taxon>
    </lineage>
</organism>
<feature type="compositionally biased region" description="Acidic residues" evidence="1">
    <location>
        <begin position="300"/>
        <end position="342"/>
    </location>
</feature>
<accession>A0A0D2PA63</accession>
<feature type="domain" description="C2H2-type" evidence="2">
    <location>
        <begin position="182"/>
        <end position="205"/>
    </location>
</feature>
<evidence type="ECO:0000313" key="3">
    <source>
        <dbReference type="EMBL" id="KJA27784.1"/>
    </source>
</evidence>
<sequence>MDDQNQASDAPLFTCLSCSIGFLSPEDQRAHYRSDHHRYNMKRRVAGLPPISVAVFNQKVLERRTETAIMSSIHGSSCEVCRSHIQSKKHRENEIKAASRPAAQVSETVESAPEASQATAPAVASTSASASASEPATKSAPAPTPAVAAEETVAEEQEEDEDEEMQSIDAKIAAARARLSPNNCLFCPQTFDAMPESLTHMASAHSFFIPDGEYLVDVGGLITYLGEKIAVGNVCIFCNEAGRAFRSLDAVRKHMLAKSHCKIAYDRERDRLELSDFYDFSASYPDADQRPKKAKKAAVEDADDEEWEEASDVDDDEVDEVVDDSASDATTDSEESDGDSDDSIPANEMAYGDSPFELVLPSGARIGHRTMKRYYAQSFPAVPRGSKPEDPNSGAALVRRLLKDKNSALVPVRGAFGAFGRGTEVIKARNRGEAREAGRHVREFRDMKRREDFKTKVGFIGNSQKHYRDPLLQ</sequence>
<dbReference type="Pfam" id="PF12756">
    <property type="entry name" value="zf-C2H2_2"/>
    <property type="match status" value="1"/>
</dbReference>
<dbReference type="InterPro" id="IPR036236">
    <property type="entry name" value="Znf_C2H2_sf"/>
</dbReference>
<dbReference type="InterPro" id="IPR013087">
    <property type="entry name" value="Znf_C2H2_type"/>
</dbReference>
<name>A0A0D2PA63_HYPSF</name>
<dbReference type="GO" id="GO:0042273">
    <property type="term" value="P:ribosomal large subunit biogenesis"/>
    <property type="evidence" value="ECO:0007669"/>
    <property type="project" value="TreeGrafter"/>
</dbReference>
<keyword evidence="4" id="KW-1185">Reference proteome</keyword>
<dbReference type="STRING" id="945553.A0A0D2PA63"/>
<dbReference type="PANTHER" id="PTHR13182">
    <property type="entry name" value="ZINC FINGER PROTEIN 622"/>
    <property type="match status" value="1"/>
</dbReference>
<proteinExistence type="predicted"/>